<accession>A0A069J7S7</accession>
<dbReference type="InterPro" id="IPR035172">
    <property type="entry name" value="DUF5302"/>
</dbReference>
<sequence length="65" mass="7542">MSDLDSNTPSEPESQSEETKRKFREALERKNHQNAKSTDHRDGQSKVHNTHGPADHKREFRRKSG</sequence>
<dbReference type="RefSeq" id="WP_007729345.1">
    <property type="nucleotide sequence ID" value="NZ_AP023172.1"/>
</dbReference>
<organism evidence="3 4">
    <name type="scientific">Rhodococcus qingshengii</name>
    <dbReference type="NCBI Taxonomy" id="334542"/>
    <lineage>
        <taxon>Bacteria</taxon>
        <taxon>Bacillati</taxon>
        <taxon>Actinomycetota</taxon>
        <taxon>Actinomycetes</taxon>
        <taxon>Mycobacteriales</taxon>
        <taxon>Nocardiaceae</taxon>
        <taxon>Rhodococcus</taxon>
        <taxon>Rhodococcus erythropolis group</taxon>
    </lineage>
</organism>
<protein>
    <submittedName>
        <fullName evidence="2">DUF5302 domain-containing protein</fullName>
    </submittedName>
</protein>
<evidence type="ECO:0000313" key="3">
    <source>
        <dbReference type="EMBL" id="PCK25474.1"/>
    </source>
</evidence>
<proteinExistence type="predicted"/>
<accession>A0A1C4AW63</accession>
<dbReference type="EMBL" id="JARDXE010000027">
    <property type="protein sequence ID" value="MDE8649429.1"/>
    <property type="molecule type" value="Genomic_DNA"/>
</dbReference>
<gene>
    <name evidence="3" type="ORF">CHR55_20510</name>
    <name evidence="2" type="ORF">PXH69_31110</name>
</gene>
<evidence type="ECO:0000313" key="4">
    <source>
        <dbReference type="Proteomes" id="UP000230886"/>
    </source>
</evidence>
<dbReference type="AlphaFoldDB" id="A0A069J7S7"/>
<dbReference type="Proteomes" id="UP000230886">
    <property type="component" value="Unassembled WGS sequence"/>
</dbReference>
<name>A0A069J7S7_RHOSG</name>
<feature type="region of interest" description="Disordered" evidence="1">
    <location>
        <begin position="1"/>
        <end position="65"/>
    </location>
</feature>
<feature type="compositionally biased region" description="Low complexity" evidence="1">
    <location>
        <begin position="1"/>
        <end position="13"/>
    </location>
</feature>
<feature type="compositionally biased region" description="Basic and acidic residues" evidence="1">
    <location>
        <begin position="17"/>
        <end position="45"/>
    </location>
</feature>
<comment type="caution">
    <text evidence="3">The sequence shown here is derived from an EMBL/GenBank/DDBJ whole genome shotgun (WGS) entry which is preliminary data.</text>
</comment>
<dbReference type="EMBL" id="NOVD01000016">
    <property type="protein sequence ID" value="PCK25474.1"/>
    <property type="molecule type" value="Genomic_DNA"/>
</dbReference>
<dbReference type="Pfam" id="PF17227">
    <property type="entry name" value="DUF5302"/>
    <property type="match status" value="1"/>
</dbReference>
<reference evidence="2" key="2">
    <citation type="submission" date="2023-02" db="EMBL/GenBank/DDBJ databases">
        <title>A novel hydrolase synthesized by Rhodococcus erythropolis HQ is responsible for the detoxification of Zearalenone.</title>
        <authorList>
            <person name="Hu J."/>
            <person name="Xu J."/>
        </authorList>
    </citation>
    <scope>NUCLEOTIDE SEQUENCE</scope>
    <source>
        <strain evidence="2">HQ</strain>
    </source>
</reference>
<reference evidence="3 4" key="1">
    <citation type="submission" date="2017-07" db="EMBL/GenBank/DDBJ databases">
        <title>Draft sequence of Rhodococcus enclensis 23b-28.</title>
        <authorList>
            <person name="Besaury L."/>
            <person name="Sancelme M."/>
            <person name="Amato P."/>
            <person name="Lallement A."/>
            <person name="Delort A.-M."/>
        </authorList>
    </citation>
    <scope>NUCLEOTIDE SEQUENCE [LARGE SCALE GENOMIC DNA]</scope>
    <source>
        <strain evidence="3 4">23b-28</strain>
    </source>
</reference>
<dbReference type="Proteomes" id="UP001217325">
    <property type="component" value="Unassembled WGS sequence"/>
</dbReference>
<dbReference type="GeneID" id="57487543"/>
<evidence type="ECO:0000313" key="2">
    <source>
        <dbReference type="EMBL" id="MDE8649429.1"/>
    </source>
</evidence>
<evidence type="ECO:0000256" key="1">
    <source>
        <dbReference type="SAM" id="MobiDB-lite"/>
    </source>
</evidence>